<evidence type="ECO:0008006" key="3">
    <source>
        <dbReference type="Google" id="ProtNLM"/>
    </source>
</evidence>
<protein>
    <recommendedName>
        <fullName evidence="3">Lipoprotein</fullName>
    </recommendedName>
</protein>
<dbReference type="EMBL" id="JAPNKA010000001">
    <property type="protein sequence ID" value="MCY1081061.1"/>
    <property type="molecule type" value="Genomic_DNA"/>
</dbReference>
<comment type="caution">
    <text evidence="1">The sequence shown here is derived from an EMBL/GenBank/DDBJ whole genome shotgun (WGS) entry which is preliminary data.</text>
</comment>
<dbReference type="RefSeq" id="WP_267539676.1">
    <property type="nucleotide sequence ID" value="NZ_JAPNKA010000001.1"/>
</dbReference>
<sequence>MHSLRRCFLWMSAVCTGLLFTACGVTPEEFAPDERLGTHQAAVCTGAQVSSLVLLGYNFYQGTLSSGGTWAVTTPSNAIYLEYYVDGVRVGSEDRPGTSGSWYHSSTGWTCSTQAFEVRAWPLVVDGSGVRSLCTANGPVTMGTSVRDQSCCMPETDAQFCARLGKQCGPVGMGTDNCGNPRSVDSCGNCPSGSQCDWDLNVCVPRPCEPESSCVGRCGCVSDGCGGMVNCGICPTYACPQATPFPCCDGSCSKSRLCPGIACDPWPNTCWPTE</sequence>
<proteinExistence type="predicted"/>
<organism evidence="1 2">
    <name type="scientific">Archangium lansingense</name>
    <dbReference type="NCBI Taxonomy" id="2995310"/>
    <lineage>
        <taxon>Bacteria</taxon>
        <taxon>Pseudomonadati</taxon>
        <taxon>Myxococcota</taxon>
        <taxon>Myxococcia</taxon>
        <taxon>Myxococcales</taxon>
        <taxon>Cystobacterineae</taxon>
        <taxon>Archangiaceae</taxon>
        <taxon>Archangium</taxon>
    </lineage>
</organism>
<keyword evidence="2" id="KW-1185">Reference proteome</keyword>
<reference evidence="1 2" key="1">
    <citation type="submission" date="2022-11" db="EMBL/GenBank/DDBJ databases">
        <title>Minimal conservation of predation-associated metabolite biosynthetic gene clusters underscores biosynthetic potential of Myxococcota including descriptions for ten novel species: Archangium lansinium sp. nov., Myxococcus landrumus sp. nov., Nannocystis bai.</title>
        <authorList>
            <person name="Ahearne A."/>
            <person name="Stevens C."/>
            <person name="Phillips K."/>
        </authorList>
    </citation>
    <scope>NUCLEOTIDE SEQUENCE [LARGE SCALE GENOMIC DNA]</scope>
    <source>
        <strain evidence="1 2">MIWBW</strain>
    </source>
</reference>
<evidence type="ECO:0000313" key="2">
    <source>
        <dbReference type="Proteomes" id="UP001207654"/>
    </source>
</evidence>
<name>A0ABT4AH90_9BACT</name>
<gene>
    <name evidence="1" type="ORF">OV287_42095</name>
</gene>
<dbReference type="Proteomes" id="UP001207654">
    <property type="component" value="Unassembled WGS sequence"/>
</dbReference>
<dbReference type="PROSITE" id="PS51257">
    <property type="entry name" value="PROKAR_LIPOPROTEIN"/>
    <property type="match status" value="1"/>
</dbReference>
<evidence type="ECO:0000313" key="1">
    <source>
        <dbReference type="EMBL" id="MCY1081061.1"/>
    </source>
</evidence>
<accession>A0ABT4AH90</accession>